<dbReference type="InterPro" id="IPR033524">
    <property type="entry name" value="Glu/Leu/Phe/Val_DH_AS"/>
</dbReference>
<dbReference type="Pfam" id="PF00208">
    <property type="entry name" value="ELFV_dehydrog"/>
    <property type="match status" value="2"/>
</dbReference>
<comment type="caution">
    <text evidence="7">The sequence shown here is derived from an EMBL/GenBank/DDBJ whole genome shotgun (WGS) entry which is preliminary data.</text>
</comment>
<evidence type="ECO:0000256" key="2">
    <source>
        <dbReference type="ARBA" id="ARBA00023002"/>
    </source>
</evidence>
<protein>
    <submittedName>
        <fullName evidence="7">Valine dehydrogenase</fullName>
    </submittedName>
</protein>
<keyword evidence="8" id="KW-1185">Reference proteome</keyword>
<feature type="domain" description="Glutamate/phenylalanine/leucine/valine/L-tryptophan dehydrogenase C-terminal" evidence="6">
    <location>
        <begin position="144"/>
        <end position="353"/>
    </location>
</feature>
<dbReference type="InterPro" id="IPR046346">
    <property type="entry name" value="Aminoacid_DH-like_N_sf"/>
</dbReference>
<dbReference type="CDD" id="cd01075">
    <property type="entry name" value="NAD_bind_Leu_Phe_Val_DH"/>
    <property type="match status" value="1"/>
</dbReference>
<feature type="region of interest" description="Disordered" evidence="5">
    <location>
        <begin position="338"/>
        <end position="366"/>
    </location>
</feature>
<dbReference type="InterPro" id="IPR006095">
    <property type="entry name" value="Glu/Leu/Phe/Val/Trp_DH"/>
</dbReference>
<evidence type="ECO:0000256" key="1">
    <source>
        <dbReference type="ARBA" id="ARBA00006382"/>
    </source>
</evidence>
<dbReference type="RefSeq" id="WP_191246107.1">
    <property type="nucleotide sequence ID" value="NZ_BNAU01000004.1"/>
</dbReference>
<gene>
    <name evidence="7" type="ORF">GCM10017786_40280</name>
</gene>
<dbReference type="Pfam" id="PF02812">
    <property type="entry name" value="ELFV_dehydrog_N"/>
    <property type="match status" value="1"/>
</dbReference>
<evidence type="ECO:0000259" key="6">
    <source>
        <dbReference type="SMART" id="SM00839"/>
    </source>
</evidence>
<reference evidence="8" key="1">
    <citation type="journal article" date="2019" name="Int. J. Syst. Evol. Microbiol.">
        <title>The Global Catalogue of Microorganisms (GCM) 10K type strain sequencing project: providing services to taxonomists for standard genome sequencing and annotation.</title>
        <authorList>
            <consortium name="The Broad Institute Genomics Platform"/>
            <consortium name="The Broad Institute Genome Sequencing Center for Infectious Disease"/>
            <person name="Wu L."/>
            <person name="Ma J."/>
        </authorList>
    </citation>
    <scope>NUCLEOTIDE SEQUENCE [LARGE SCALE GENOMIC DNA]</scope>
    <source>
        <strain evidence="8">CGMCC 4.7677</strain>
    </source>
</reference>
<dbReference type="Gene3D" id="3.40.50.720">
    <property type="entry name" value="NAD(P)-binding Rossmann-like Domain"/>
    <property type="match status" value="1"/>
</dbReference>
<evidence type="ECO:0000313" key="7">
    <source>
        <dbReference type="EMBL" id="GHF02813.1"/>
    </source>
</evidence>
<keyword evidence="3" id="KW-0520">NAD</keyword>
<dbReference type="Gene3D" id="3.40.50.10860">
    <property type="entry name" value="Leucine Dehydrogenase, chain A, domain 1"/>
    <property type="match status" value="1"/>
</dbReference>
<name>A0ABQ3J3D6_9PSEU</name>
<dbReference type="EMBL" id="BNAU01000004">
    <property type="protein sequence ID" value="GHF02813.1"/>
    <property type="molecule type" value="Genomic_DNA"/>
</dbReference>
<dbReference type="InterPro" id="IPR006097">
    <property type="entry name" value="Glu/Leu/Phe/Val/Trp_DH_dimer"/>
</dbReference>
<dbReference type="SUPFAM" id="SSF53223">
    <property type="entry name" value="Aminoacid dehydrogenase-like, N-terminal domain"/>
    <property type="match status" value="1"/>
</dbReference>
<dbReference type="SUPFAM" id="SSF51735">
    <property type="entry name" value="NAD(P)-binding Rossmann-fold domains"/>
    <property type="match status" value="1"/>
</dbReference>
<evidence type="ECO:0000256" key="3">
    <source>
        <dbReference type="ARBA" id="ARBA00023027"/>
    </source>
</evidence>
<comment type="similarity">
    <text evidence="1 4">Belongs to the Glu/Leu/Phe/Val dehydrogenases family.</text>
</comment>
<accession>A0ABQ3J3D6</accession>
<sequence length="366" mass="38989">MHQGVFERRSGHEQVVFCQDSESGLRAIIAIYSTALGPALGGTRFHPYPSEEAALADVLELAKGMAYKNAVAGLPHGGGKAVIIGDPRVDKSDALMRSYGRFVESLHGTYITACDVGTTVRDMDIASRESQYVLGRSRADGGAGDSSVLTAFGVYRAMLACAEYRWGTPSVKGLRIAVSGVGKVGSLLAKLLVEQGARVVVHDIDDEAVRRLRLARPEIRAAVDGPALMRTKADIFAPCALGGVLDERAVGLLGSEIVCGAANNQLAEPGIAKELHDRGVLYAPDYVVNAGGVIQVADELHGFTFQRAKRRAAKIFEATRYVLELADEEGLPPAAAADRVAERRMAEARHRTARARERAEAPTGTG</sequence>
<dbReference type="PROSITE" id="PS00074">
    <property type="entry name" value="GLFV_DEHYDROGENASE"/>
    <property type="match status" value="1"/>
</dbReference>
<dbReference type="SMART" id="SM00839">
    <property type="entry name" value="ELFV_dehydrog"/>
    <property type="match status" value="1"/>
</dbReference>
<evidence type="ECO:0000256" key="5">
    <source>
        <dbReference type="SAM" id="MobiDB-lite"/>
    </source>
</evidence>
<dbReference type="Proteomes" id="UP000605897">
    <property type="component" value="Unassembled WGS sequence"/>
</dbReference>
<dbReference type="InterPro" id="IPR016211">
    <property type="entry name" value="Glu/Phe/Leu/Val/Trp_DH_bac/arc"/>
</dbReference>
<dbReference type="PANTHER" id="PTHR42722:SF1">
    <property type="entry name" value="VALINE DEHYDROGENASE"/>
    <property type="match status" value="1"/>
</dbReference>
<dbReference type="PRINTS" id="PR00082">
    <property type="entry name" value="GLFDHDRGNASE"/>
</dbReference>
<evidence type="ECO:0000256" key="4">
    <source>
        <dbReference type="RuleBase" id="RU004417"/>
    </source>
</evidence>
<feature type="compositionally biased region" description="Basic and acidic residues" evidence="5">
    <location>
        <begin position="339"/>
        <end position="360"/>
    </location>
</feature>
<dbReference type="PIRSF" id="PIRSF000188">
    <property type="entry name" value="Phe_leu_dh"/>
    <property type="match status" value="1"/>
</dbReference>
<dbReference type="PANTHER" id="PTHR42722">
    <property type="entry name" value="LEUCINE DEHYDROGENASE"/>
    <property type="match status" value="1"/>
</dbReference>
<evidence type="ECO:0000313" key="8">
    <source>
        <dbReference type="Proteomes" id="UP000605897"/>
    </source>
</evidence>
<proteinExistence type="inferred from homology"/>
<keyword evidence="2 4" id="KW-0560">Oxidoreductase</keyword>
<organism evidence="7 8">
    <name type="scientific">Amycolatopsis deserti</name>
    <dbReference type="NCBI Taxonomy" id="185696"/>
    <lineage>
        <taxon>Bacteria</taxon>
        <taxon>Bacillati</taxon>
        <taxon>Actinomycetota</taxon>
        <taxon>Actinomycetes</taxon>
        <taxon>Pseudonocardiales</taxon>
        <taxon>Pseudonocardiaceae</taxon>
        <taxon>Amycolatopsis</taxon>
    </lineage>
</organism>
<dbReference type="InterPro" id="IPR006096">
    <property type="entry name" value="Glu/Leu/Phe/Val/Trp_DH_C"/>
</dbReference>
<dbReference type="InterPro" id="IPR036291">
    <property type="entry name" value="NAD(P)-bd_dom_sf"/>
</dbReference>